<sequence>MKTSLIISFLFLCLSGCGPRTYFKPLENGEQQYDSRQKGCSVEMLLYDIPRDKQYDELGECEASYNAYSGKSYDKVLRAIKDCACEIGGNAIVYSNKNETYIYDYLGQVTGFQTSAKVLYLHETDYLHEVEVPEIENIDDEFNLEEDE</sequence>
<proteinExistence type="predicted"/>
<dbReference type="AlphaFoldDB" id="A0A382H4Y6"/>
<gene>
    <name evidence="1" type="ORF">METZ01_LOCUS235174</name>
</gene>
<organism evidence="1">
    <name type="scientific">marine metagenome</name>
    <dbReference type="NCBI Taxonomy" id="408172"/>
    <lineage>
        <taxon>unclassified sequences</taxon>
        <taxon>metagenomes</taxon>
        <taxon>ecological metagenomes</taxon>
    </lineage>
</organism>
<evidence type="ECO:0000313" key="1">
    <source>
        <dbReference type="EMBL" id="SVB82320.1"/>
    </source>
</evidence>
<accession>A0A382H4Y6</accession>
<reference evidence="1" key="1">
    <citation type="submission" date="2018-05" db="EMBL/GenBank/DDBJ databases">
        <authorList>
            <person name="Lanie J.A."/>
            <person name="Ng W.-L."/>
            <person name="Kazmierczak K.M."/>
            <person name="Andrzejewski T.M."/>
            <person name="Davidsen T.M."/>
            <person name="Wayne K.J."/>
            <person name="Tettelin H."/>
            <person name="Glass J.I."/>
            <person name="Rusch D."/>
            <person name="Podicherti R."/>
            <person name="Tsui H.-C.T."/>
            <person name="Winkler M.E."/>
        </authorList>
    </citation>
    <scope>NUCLEOTIDE SEQUENCE</scope>
</reference>
<protein>
    <submittedName>
        <fullName evidence="1">Uncharacterized protein</fullName>
    </submittedName>
</protein>
<name>A0A382H4Y6_9ZZZZ</name>
<dbReference type="EMBL" id="UINC01059187">
    <property type="protein sequence ID" value="SVB82320.1"/>
    <property type="molecule type" value="Genomic_DNA"/>
</dbReference>